<protein>
    <submittedName>
        <fullName evidence="2">MaoC family dehydratase</fullName>
    </submittedName>
</protein>
<dbReference type="InterPro" id="IPR029069">
    <property type="entry name" value="HotDog_dom_sf"/>
</dbReference>
<comment type="caution">
    <text evidence="2">The sequence shown here is derived from an EMBL/GenBank/DDBJ whole genome shotgun (WGS) entry which is preliminary data.</text>
</comment>
<dbReference type="PIRSF" id="PIRSF018072">
    <property type="entry name" value="UCP018072"/>
    <property type="match status" value="1"/>
</dbReference>
<proteinExistence type="predicted"/>
<dbReference type="InterPro" id="IPR039569">
    <property type="entry name" value="FAS1-like_DH_region"/>
</dbReference>
<sequence length="151" mass="16409">MAIDQAVIGTVLPGTDLLIDRSRLRLFAKATGATDPVYTDIAAARAAGHPDLPVPPTFLCALHNEQPDPLSWIAGLGVDLRRVLHGEQSFEYKAMAYAGQCLTARSRITDVYQKKDGALEFLTRATTVTGPDGRIVAELTDIAVIRHEELR</sequence>
<organism evidence="2 3">
    <name type="scientific">Nocardia speluncae</name>
    <dbReference type="NCBI Taxonomy" id="419477"/>
    <lineage>
        <taxon>Bacteria</taxon>
        <taxon>Bacillati</taxon>
        <taxon>Actinomycetota</taxon>
        <taxon>Actinomycetes</taxon>
        <taxon>Mycobacteriales</taxon>
        <taxon>Nocardiaceae</taxon>
        <taxon>Nocardia</taxon>
    </lineage>
</organism>
<dbReference type="Proteomes" id="UP000565715">
    <property type="component" value="Unassembled WGS sequence"/>
</dbReference>
<dbReference type="SUPFAM" id="SSF54637">
    <property type="entry name" value="Thioesterase/thiol ester dehydrase-isomerase"/>
    <property type="match status" value="1"/>
</dbReference>
<feature type="domain" description="FAS1-like dehydratase" evidence="1">
    <location>
        <begin position="6"/>
        <end position="138"/>
    </location>
</feature>
<reference evidence="2 3" key="1">
    <citation type="submission" date="2020-04" db="EMBL/GenBank/DDBJ databases">
        <title>MicrobeNet Type strains.</title>
        <authorList>
            <person name="Nicholson A.C."/>
        </authorList>
    </citation>
    <scope>NUCLEOTIDE SEQUENCE [LARGE SCALE GENOMIC DNA]</scope>
    <source>
        <strain evidence="2 3">DSM 45078</strain>
    </source>
</reference>
<dbReference type="AlphaFoldDB" id="A0A846XDY3"/>
<dbReference type="InterPro" id="IPR016709">
    <property type="entry name" value="HadA-like"/>
</dbReference>
<gene>
    <name evidence="2" type="ORF">HGA13_16180</name>
</gene>
<dbReference type="Gene3D" id="3.10.129.10">
    <property type="entry name" value="Hotdog Thioesterase"/>
    <property type="match status" value="1"/>
</dbReference>
<accession>A0A846XDY3</accession>
<dbReference type="CDD" id="cd03441">
    <property type="entry name" value="R_hydratase_like"/>
    <property type="match status" value="1"/>
</dbReference>
<dbReference type="Pfam" id="PF13452">
    <property type="entry name" value="FAS1_DH_region"/>
    <property type="match status" value="1"/>
</dbReference>
<name>A0A846XDY3_9NOCA</name>
<evidence type="ECO:0000313" key="3">
    <source>
        <dbReference type="Proteomes" id="UP000565715"/>
    </source>
</evidence>
<keyword evidence="3" id="KW-1185">Reference proteome</keyword>
<dbReference type="EMBL" id="JAAXOO010000004">
    <property type="protein sequence ID" value="NKY34601.1"/>
    <property type="molecule type" value="Genomic_DNA"/>
</dbReference>
<evidence type="ECO:0000313" key="2">
    <source>
        <dbReference type="EMBL" id="NKY34601.1"/>
    </source>
</evidence>
<dbReference type="RefSeq" id="WP_068046579.1">
    <property type="nucleotide sequence ID" value="NZ_JAAXOO010000004.1"/>
</dbReference>
<evidence type="ECO:0000259" key="1">
    <source>
        <dbReference type="Pfam" id="PF13452"/>
    </source>
</evidence>